<proteinExistence type="predicted"/>
<dbReference type="EMBL" id="CYSD01000014">
    <property type="protein sequence ID" value="CUH76649.1"/>
    <property type="molecule type" value="Genomic_DNA"/>
</dbReference>
<evidence type="ECO:0000259" key="1">
    <source>
        <dbReference type="Pfam" id="PF11127"/>
    </source>
</evidence>
<accession>A0A0N7LZ46</accession>
<protein>
    <recommendedName>
        <fullName evidence="1">Inner membrane protein YgaP-like transmembrane domain-containing protein</fullName>
    </recommendedName>
</protein>
<gene>
    <name evidence="2" type="ORF">TRM7557_01001</name>
</gene>
<evidence type="ECO:0000313" key="2">
    <source>
        <dbReference type="EMBL" id="CUH76649.1"/>
    </source>
</evidence>
<organism evidence="2 3">
    <name type="scientific">Tritonibacter multivorans</name>
    <dbReference type="NCBI Taxonomy" id="928856"/>
    <lineage>
        <taxon>Bacteria</taxon>
        <taxon>Pseudomonadati</taxon>
        <taxon>Pseudomonadota</taxon>
        <taxon>Alphaproteobacteria</taxon>
        <taxon>Rhodobacterales</taxon>
        <taxon>Paracoccaceae</taxon>
        <taxon>Tritonibacter</taxon>
    </lineage>
</organism>
<keyword evidence="3" id="KW-1185">Reference proteome</keyword>
<name>A0A0N7LZ46_9RHOB</name>
<dbReference type="InterPro" id="IPR021309">
    <property type="entry name" value="YgaP-like_TM"/>
</dbReference>
<dbReference type="AlphaFoldDB" id="A0A0N7LZ46"/>
<dbReference type="RefSeq" id="WP_165592406.1">
    <property type="nucleotide sequence ID" value="NZ_CYSD01000014.1"/>
</dbReference>
<evidence type="ECO:0000313" key="3">
    <source>
        <dbReference type="Proteomes" id="UP000052022"/>
    </source>
</evidence>
<feature type="domain" description="Inner membrane protein YgaP-like transmembrane" evidence="1">
    <location>
        <begin position="1"/>
        <end position="22"/>
    </location>
</feature>
<dbReference type="STRING" id="928856.SAMN04488049_11470"/>
<reference evidence="2 3" key="1">
    <citation type="submission" date="2015-09" db="EMBL/GenBank/DDBJ databases">
        <authorList>
            <consortium name="Swine Surveillance"/>
        </authorList>
    </citation>
    <scope>NUCLEOTIDE SEQUENCE [LARGE SCALE GENOMIC DNA]</scope>
    <source>
        <strain evidence="2 3">CECT 7557</strain>
    </source>
</reference>
<dbReference type="Proteomes" id="UP000052022">
    <property type="component" value="Unassembled WGS sequence"/>
</dbReference>
<dbReference type="Pfam" id="PF11127">
    <property type="entry name" value="YgaP-like_TM"/>
    <property type="match status" value="1"/>
</dbReference>
<sequence length="39" mass="3997">MTTNVGTMDRILRAALGLAIGLGEGSRSDAAAFKSPHLP</sequence>